<keyword evidence="6 12" id="KW-0963">Cytoplasm</keyword>
<evidence type="ECO:0000256" key="5">
    <source>
        <dbReference type="ARBA" id="ARBA00014849"/>
    </source>
</evidence>
<evidence type="ECO:0000256" key="8">
    <source>
        <dbReference type="ARBA" id="ARBA00023128"/>
    </source>
</evidence>
<evidence type="ECO:0000259" key="13">
    <source>
        <dbReference type="Pfam" id="PF11527"/>
    </source>
</evidence>
<organism evidence="14 15">
    <name type="scientific">Psylliodes chrysocephalus</name>
    <dbReference type="NCBI Taxonomy" id="3402493"/>
    <lineage>
        <taxon>Eukaryota</taxon>
        <taxon>Metazoa</taxon>
        <taxon>Ecdysozoa</taxon>
        <taxon>Arthropoda</taxon>
        <taxon>Hexapoda</taxon>
        <taxon>Insecta</taxon>
        <taxon>Pterygota</taxon>
        <taxon>Neoptera</taxon>
        <taxon>Endopterygota</taxon>
        <taxon>Coleoptera</taxon>
        <taxon>Polyphaga</taxon>
        <taxon>Cucujiformia</taxon>
        <taxon>Chrysomeloidea</taxon>
        <taxon>Chrysomelidae</taxon>
        <taxon>Galerucinae</taxon>
        <taxon>Alticini</taxon>
        <taxon>Psylliodes</taxon>
    </lineage>
</organism>
<protein>
    <recommendedName>
        <fullName evidence="5 12">ADP-ribosylation factor-like protein 2-binding protein</fullName>
        <shortName evidence="12">ARF-like 2-binding protein</shortName>
    </recommendedName>
</protein>
<evidence type="ECO:0000313" key="14">
    <source>
        <dbReference type="EMBL" id="CAH1102479.1"/>
    </source>
</evidence>
<evidence type="ECO:0000256" key="4">
    <source>
        <dbReference type="ARBA" id="ARBA00009880"/>
    </source>
</evidence>
<evidence type="ECO:0000256" key="2">
    <source>
        <dbReference type="ARBA" id="ARBA00004123"/>
    </source>
</evidence>
<dbReference type="Proteomes" id="UP001153636">
    <property type="component" value="Chromosome 13"/>
</dbReference>
<evidence type="ECO:0000256" key="6">
    <source>
        <dbReference type="ARBA" id="ARBA00022490"/>
    </source>
</evidence>
<keyword evidence="7 12" id="KW-0969">Cilium</keyword>
<reference evidence="14" key="1">
    <citation type="submission" date="2022-01" db="EMBL/GenBank/DDBJ databases">
        <authorList>
            <person name="King R."/>
        </authorList>
    </citation>
    <scope>NUCLEOTIDE SEQUENCE</scope>
</reference>
<feature type="domain" description="BART" evidence="13">
    <location>
        <begin position="24"/>
        <end position="126"/>
    </location>
</feature>
<gene>
    <name evidence="14" type="ORF">PSYICH_LOCUS3932</name>
</gene>
<evidence type="ECO:0000256" key="10">
    <source>
        <dbReference type="ARBA" id="ARBA00023242"/>
    </source>
</evidence>
<evidence type="ECO:0000256" key="1">
    <source>
        <dbReference type="ARBA" id="ARBA00004120"/>
    </source>
</evidence>
<proteinExistence type="inferred from homology"/>
<sequence>MSDVLQYEDINDFNESADNDDRKFAVIIGCIEEIIVNENFNNLMDDFFDNYTVTPENEKLIYEKYIATVKKYIEEQLRGKLVNFEMGKFEEELNKRKHEVEDDVYEILASFKDFETFKNFYYEYIRDLKDRVASDISVGAVSILSYNNS</sequence>
<dbReference type="OrthoDB" id="302784at2759"/>
<dbReference type="InterPro" id="IPR023379">
    <property type="entry name" value="BART_dom"/>
</dbReference>
<dbReference type="PANTHER" id="PTHR15487:SF4">
    <property type="entry name" value="ADP-RIBOSYLATION FACTOR-LIKE PROTEIN 2-BINDING PROTEIN"/>
    <property type="match status" value="1"/>
</dbReference>
<dbReference type="Pfam" id="PF11527">
    <property type="entry name" value="ARL2_Bind_BART"/>
    <property type="match status" value="1"/>
</dbReference>
<dbReference type="GO" id="GO:0005929">
    <property type="term" value="C:cilium"/>
    <property type="evidence" value="ECO:0007669"/>
    <property type="project" value="UniProtKB-UniRule"/>
</dbReference>
<keyword evidence="10 12" id="KW-0539">Nucleus</keyword>
<dbReference type="PANTHER" id="PTHR15487">
    <property type="entry name" value="ADP-RIBOSYLATION FACTOR-LIKE PROTEIN 2-BINDING PROTEIN"/>
    <property type="match status" value="1"/>
</dbReference>
<dbReference type="GO" id="GO:0051457">
    <property type="term" value="P:maintenance of protein location in nucleus"/>
    <property type="evidence" value="ECO:0007669"/>
    <property type="project" value="TreeGrafter"/>
</dbReference>
<keyword evidence="15" id="KW-1185">Reference proteome</keyword>
<comment type="subcellular location">
    <subcellularLocation>
        <location evidence="1 12">Cytoplasm</location>
        <location evidence="1 12">Cytoskeleton</location>
        <location evidence="1 12">Cilium basal body</location>
    </subcellularLocation>
    <subcellularLocation>
        <location evidence="3 12">Cytoplasm</location>
        <location evidence="3 12">Cytoskeleton</location>
        <location evidence="3 12">Microtubule organizing center</location>
        <location evidence="3 12">Centrosome</location>
    </subcellularLocation>
    <subcellularLocation>
        <location evidence="12">Cytoplasm</location>
    </subcellularLocation>
    <subcellularLocation>
        <location evidence="2 12">Nucleus</location>
    </subcellularLocation>
    <subcellularLocation>
        <location evidence="12">Mitochondrion intermembrane space</location>
    </subcellularLocation>
</comment>
<comment type="function">
    <text evidence="12">Plays a role as an effector of the ADP-ribosylation factor-like protein 2, ARL2.</text>
</comment>
<evidence type="ECO:0000256" key="7">
    <source>
        <dbReference type="ARBA" id="ARBA00023069"/>
    </source>
</evidence>
<evidence type="ECO:0000256" key="12">
    <source>
        <dbReference type="RuleBase" id="RU367099"/>
    </source>
</evidence>
<keyword evidence="11 12" id="KW-0966">Cell projection</keyword>
<keyword evidence="9 12" id="KW-0206">Cytoskeleton</keyword>
<evidence type="ECO:0000256" key="11">
    <source>
        <dbReference type="ARBA" id="ARBA00023273"/>
    </source>
</evidence>
<dbReference type="GO" id="GO:0005813">
    <property type="term" value="C:centrosome"/>
    <property type="evidence" value="ECO:0007669"/>
    <property type="project" value="UniProtKB-SubCell"/>
</dbReference>
<accession>A0A9P0CHS5</accession>
<evidence type="ECO:0000313" key="15">
    <source>
        <dbReference type="Proteomes" id="UP001153636"/>
    </source>
</evidence>
<dbReference type="InterPro" id="IPR038849">
    <property type="entry name" value="ARL2BP"/>
</dbReference>
<dbReference type="GO" id="GO:0005758">
    <property type="term" value="C:mitochondrial intermembrane space"/>
    <property type="evidence" value="ECO:0007669"/>
    <property type="project" value="UniProtKB-SubCell"/>
</dbReference>
<dbReference type="Gene3D" id="1.20.1520.10">
    <property type="entry name" value="ADP-ribosylation factor-like 2-binding protein, domain"/>
    <property type="match status" value="1"/>
</dbReference>
<dbReference type="EMBL" id="OV651825">
    <property type="protein sequence ID" value="CAH1102479.1"/>
    <property type="molecule type" value="Genomic_DNA"/>
</dbReference>
<dbReference type="InterPro" id="IPR042541">
    <property type="entry name" value="BART_sf"/>
</dbReference>
<dbReference type="GO" id="GO:0005634">
    <property type="term" value="C:nucleus"/>
    <property type="evidence" value="ECO:0007669"/>
    <property type="project" value="UniProtKB-SubCell"/>
</dbReference>
<keyword evidence="8 12" id="KW-0496">Mitochondrion</keyword>
<comment type="similarity">
    <text evidence="4 12">Belongs to the ARL2BP family.</text>
</comment>
<dbReference type="AlphaFoldDB" id="A0A9P0CHS5"/>
<evidence type="ECO:0000256" key="3">
    <source>
        <dbReference type="ARBA" id="ARBA00004300"/>
    </source>
</evidence>
<name>A0A9P0CHS5_9CUCU</name>
<evidence type="ECO:0000256" key="9">
    <source>
        <dbReference type="ARBA" id="ARBA00023212"/>
    </source>
</evidence>